<dbReference type="Proteomes" id="UP000246078">
    <property type="component" value="Unassembled WGS sequence"/>
</dbReference>
<dbReference type="VEuPathDB" id="TriTrypDB:TcYC6_0054680"/>
<evidence type="ECO:0000313" key="2">
    <source>
        <dbReference type="Proteomes" id="UP000246078"/>
    </source>
</evidence>
<organism evidence="1 2">
    <name type="scientific">Trypanosoma cruzi</name>
    <dbReference type="NCBI Taxonomy" id="5693"/>
    <lineage>
        <taxon>Eukaryota</taxon>
        <taxon>Discoba</taxon>
        <taxon>Euglenozoa</taxon>
        <taxon>Kinetoplastea</taxon>
        <taxon>Metakinetoplastina</taxon>
        <taxon>Trypanosomatida</taxon>
        <taxon>Trypanosomatidae</taxon>
        <taxon>Trypanosoma</taxon>
        <taxon>Schizotrypanum</taxon>
    </lineage>
</organism>
<proteinExistence type="predicted"/>
<dbReference type="VEuPathDB" id="TriTrypDB:TcCL_NonESM09849"/>
<dbReference type="EMBL" id="PRFC01000076">
    <property type="protein sequence ID" value="PWV09716.1"/>
    <property type="molecule type" value="Genomic_DNA"/>
</dbReference>
<dbReference type="AlphaFoldDB" id="A0A2V2WM68"/>
<dbReference type="VEuPathDB" id="TriTrypDB:TCDM_02849"/>
<comment type="caution">
    <text evidence="1">The sequence shown here is derived from an EMBL/GenBank/DDBJ whole genome shotgun (WGS) entry which is preliminary data.</text>
</comment>
<dbReference type="VEuPathDB" id="TriTrypDB:ECC02_000621"/>
<dbReference type="VEuPathDB" id="TriTrypDB:TcCLB.504245.9"/>
<accession>A0A2V2WM68</accession>
<dbReference type="VEuPathDB" id="TriTrypDB:BCY84_11142"/>
<dbReference type="VEuPathDB" id="TriTrypDB:TcG_10438"/>
<name>A0A2V2WM68_TRYCR</name>
<dbReference type="VEuPathDB" id="TriTrypDB:TcBrA4_0024300"/>
<evidence type="ECO:0000313" key="1">
    <source>
        <dbReference type="EMBL" id="PWV09716.1"/>
    </source>
</evidence>
<sequence length="304" mass="33291">MQELQGHRNCVQHKLISAVDPIFLRCRRRDPVIVYLLQFCGVGPVQPLDVRLAFGLVALGLRENNFKLFHVRDSGDTAVSNSAEYYGLVEEERGDGEGIGGSSRRVSFSREMETRGAETTSLLPTTIRRFVRAMEGATDMPVACTLRVTDGSRLVDDRLSKKVPEERCTLGGSETTGLRPVDDVVRDAVLQWCFYFVSSCNFVPAVEELMACGAGVASAESSTHCFRSMTLSCVSHAVFPFFFAGRLVGVLEPFFSKLFAETIKCSAAAHCRFSKAVDGADTEGLAGGTNRSLPHLLLPHEDGW</sequence>
<protein>
    <submittedName>
        <fullName evidence="1">Uncharacterized protein</fullName>
    </submittedName>
</protein>
<reference evidence="1 2" key="1">
    <citation type="journal article" date="2018" name="Microb. Genom.">
        <title>Expanding an expanded genome: long-read sequencing of Trypanosoma cruzi.</title>
        <authorList>
            <person name="Berna L."/>
            <person name="Rodriguez M."/>
            <person name="Chiribao M.L."/>
            <person name="Parodi-Talice A."/>
            <person name="Pita S."/>
            <person name="Rijo G."/>
            <person name="Alvarez-Valin F."/>
            <person name="Robello C."/>
        </authorList>
    </citation>
    <scope>NUCLEOTIDE SEQUENCE [LARGE SCALE GENOMIC DNA]</scope>
    <source>
        <strain evidence="1 2">TCC</strain>
    </source>
</reference>
<gene>
    <name evidence="1" type="ORF">C3747_76g106</name>
</gene>
<dbReference type="VEuPathDB" id="TriTrypDB:TcCLB.399389.10"/>
<dbReference type="VEuPathDB" id="TriTrypDB:TCSYLVIO_002724"/>
<dbReference type="VEuPathDB" id="TriTrypDB:Tc_MARK_8737"/>
<dbReference type="VEuPathDB" id="TriTrypDB:C4B63_64g75"/>
<dbReference type="VEuPathDB" id="TriTrypDB:C3747_76g106"/>